<comment type="caution">
    <text evidence="1">The sequence shown here is derived from an EMBL/GenBank/DDBJ whole genome shotgun (WGS) entry which is preliminary data.</text>
</comment>
<reference evidence="1 2" key="1">
    <citation type="submission" date="2024-04" db="EMBL/GenBank/DDBJ databases">
        <title>Symmetric and asymmetric DNA N6-adenine methylation regulates different biological responses in Mucorales.</title>
        <authorList>
            <consortium name="Lawrence Berkeley National Laboratory"/>
            <person name="Lax C."/>
            <person name="Mondo S.J."/>
            <person name="Osorio-Concepcion M."/>
            <person name="Muszewska A."/>
            <person name="Corrochano-Luque M."/>
            <person name="Gutierrez G."/>
            <person name="Riley R."/>
            <person name="Lipzen A."/>
            <person name="Guo J."/>
            <person name="Hundley H."/>
            <person name="Amirebrahimi M."/>
            <person name="Ng V."/>
            <person name="Lorenzo-Gutierrez D."/>
            <person name="Binder U."/>
            <person name="Yang J."/>
            <person name="Song Y."/>
            <person name="Canovas D."/>
            <person name="Navarro E."/>
            <person name="Freitag M."/>
            <person name="Gabaldon T."/>
            <person name="Grigoriev I.V."/>
            <person name="Corrochano L.M."/>
            <person name="Nicolas F.E."/>
            <person name="Garre V."/>
        </authorList>
    </citation>
    <scope>NUCLEOTIDE SEQUENCE [LARGE SCALE GENOMIC DNA]</scope>
    <source>
        <strain evidence="1 2">L51</strain>
    </source>
</reference>
<protein>
    <submittedName>
        <fullName evidence="1">Uncharacterized protein</fullName>
    </submittedName>
</protein>
<evidence type="ECO:0000313" key="2">
    <source>
        <dbReference type="Proteomes" id="UP001448207"/>
    </source>
</evidence>
<evidence type="ECO:0000313" key="1">
    <source>
        <dbReference type="EMBL" id="KAL0077533.1"/>
    </source>
</evidence>
<organism evidence="1 2">
    <name type="scientific">Phycomyces blakesleeanus</name>
    <dbReference type="NCBI Taxonomy" id="4837"/>
    <lineage>
        <taxon>Eukaryota</taxon>
        <taxon>Fungi</taxon>
        <taxon>Fungi incertae sedis</taxon>
        <taxon>Mucoromycota</taxon>
        <taxon>Mucoromycotina</taxon>
        <taxon>Mucoromycetes</taxon>
        <taxon>Mucorales</taxon>
        <taxon>Phycomycetaceae</taxon>
        <taxon>Phycomyces</taxon>
    </lineage>
</organism>
<proteinExistence type="predicted"/>
<dbReference type="EMBL" id="JBCLYO010000027">
    <property type="protein sequence ID" value="KAL0077533.1"/>
    <property type="molecule type" value="Genomic_DNA"/>
</dbReference>
<keyword evidence="2" id="KW-1185">Reference proteome</keyword>
<accession>A0ABR3ALW2</accession>
<name>A0ABR3ALW2_PHYBL</name>
<sequence>MPALYMLFKTRLYHHYQMSTIGNYRNIIAIIQKCPEDIFDEEDVKIELLQCARTYKRNRKEAINAIVALTTYLYDWTISTPSEAYLTTSHIHPFVHNLLSFTRQGTGTITLTRMVKLSHSLICCQYLL</sequence>
<gene>
    <name evidence="1" type="ORF">J3Q64DRAFT_1768125</name>
</gene>
<dbReference type="Proteomes" id="UP001448207">
    <property type="component" value="Unassembled WGS sequence"/>
</dbReference>